<comment type="caution">
    <text evidence="2">The sequence shown here is derived from an EMBL/GenBank/DDBJ whole genome shotgun (WGS) entry which is preliminary data.</text>
</comment>
<evidence type="ECO:0008006" key="4">
    <source>
        <dbReference type="Google" id="ProtNLM"/>
    </source>
</evidence>
<evidence type="ECO:0000256" key="1">
    <source>
        <dbReference type="SAM" id="SignalP"/>
    </source>
</evidence>
<protein>
    <recommendedName>
        <fullName evidence="4">Inhibitor of vertebrate lysozyme (Ivy)</fullName>
    </recommendedName>
</protein>
<sequence>MRRWPVILLALTLPMPAFAESLSGNFLAQVVKTSKPHRDSLNALIRGRQGIPTWVRNMIVADNYITLASEQKDVEGKPMQLFPACQFKRCDESAIRLLYSADGKHVVMRIQDNALGVVFLGDPTPQEKAALQPLPIQ</sequence>
<feature type="signal peptide" evidence="1">
    <location>
        <begin position="1"/>
        <end position="19"/>
    </location>
</feature>
<name>A0ABU0IA73_9HYPH</name>
<feature type="chain" id="PRO_5046077892" description="Inhibitor of vertebrate lysozyme (Ivy)" evidence="1">
    <location>
        <begin position="20"/>
        <end position="137"/>
    </location>
</feature>
<dbReference type="SUPFAM" id="SSF89872">
    <property type="entry name" value="Inhibitor of vertebrate lysozyme, Ivy"/>
    <property type="match status" value="1"/>
</dbReference>
<dbReference type="RefSeq" id="WP_307157317.1">
    <property type="nucleotide sequence ID" value="NZ_JAUSWH010000003.1"/>
</dbReference>
<keyword evidence="1" id="KW-0732">Signal</keyword>
<dbReference type="EMBL" id="JAUSWH010000003">
    <property type="protein sequence ID" value="MDQ0455129.1"/>
    <property type="molecule type" value="Genomic_DNA"/>
</dbReference>
<dbReference type="Pfam" id="PF08816">
    <property type="entry name" value="Ivy"/>
    <property type="match status" value="1"/>
</dbReference>
<evidence type="ECO:0000313" key="3">
    <source>
        <dbReference type="Proteomes" id="UP001235269"/>
    </source>
</evidence>
<dbReference type="Gene3D" id="3.40.1420.10">
    <property type="entry name" value="Inhibitor of vertebrate lysozyme"/>
    <property type="match status" value="1"/>
</dbReference>
<dbReference type="Proteomes" id="UP001235269">
    <property type="component" value="Unassembled WGS sequence"/>
</dbReference>
<gene>
    <name evidence="2" type="ORF">QO005_001459</name>
</gene>
<organism evidence="2 3">
    <name type="scientific">Rhizobium paknamense</name>
    <dbReference type="NCBI Taxonomy" id="1206817"/>
    <lineage>
        <taxon>Bacteria</taxon>
        <taxon>Pseudomonadati</taxon>
        <taxon>Pseudomonadota</taxon>
        <taxon>Alphaproteobacteria</taxon>
        <taxon>Hyphomicrobiales</taxon>
        <taxon>Rhizobiaceae</taxon>
        <taxon>Rhizobium/Agrobacterium group</taxon>
        <taxon>Rhizobium</taxon>
    </lineage>
</organism>
<dbReference type="InterPro" id="IPR036501">
    <property type="entry name" value="Inhibitor_vert_lysozyme_sf"/>
</dbReference>
<keyword evidence="3" id="KW-1185">Reference proteome</keyword>
<evidence type="ECO:0000313" key="2">
    <source>
        <dbReference type="EMBL" id="MDQ0455129.1"/>
    </source>
</evidence>
<proteinExistence type="predicted"/>
<accession>A0ABU0IA73</accession>
<reference evidence="2 3" key="1">
    <citation type="submission" date="2023-07" db="EMBL/GenBank/DDBJ databases">
        <title>Genomic Encyclopedia of Type Strains, Phase IV (KMG-IV): sequencing the most valuable type-strain genomes for metagenomic binning, comparative biology and taxonomic classification.</title>
        <authorList>
            <person name="Goeker M."/>
        </authorList>
    </citation>
    <scope>NUCLEOTIDE SEQUENCE [LARGE SCALE GENOMIC DNA]</scope>
    <source>
        <strain evidence="2 3">DSM 100301</strain>
    </source>
</reference>